<evidence type="ECO:0000313" key="3">
    <source>
        <dbReference type="Proteomes" id="UP001055460"/>
    </source>
</evidence>
<gene>
    <name evidence="2" type="ORF">NE863_24965</name>
</gene>
<dbReference type="RefSeq" id="WP_112976473.1">
    <property type="nucleotide sequence ID" value="NZ_CP098808.1"/>
</dbReference>
<keyword evidence="2" id="KW-0614">Plasmid</keyword>
<dbReference type="Proteomes" id="UP001055460">
    <property type="component" value="Plasmid pA"/>
</dbReference>
<protein>
    <recommendedName>
        <fullName evidence="4">DUF4352 domain-containing protein</fullName>
    </recommendedName>
</protein>
<dbReference type="EMBL" id="CP098808">
    <property type="protein sequence ID" value="USJ25719.1"/>
    <property type="molecule type" value="Genomic_DNA"/>
</dbReference>
<organism evidence="2 3">
    <name type="scientific">Ensifer adhaerens</name>
    <name type="common">Sinorhizobium morelense</name>
    <dbReference type="NCBI Taxonomy" id="106592"/>
    <lineage>
        <taxon>Bacteria</taxon>
        <taxon>Pseudomonadati</taxon>
        <taxon>Pseudomonadota</taxon>
        <taxon>Alphaproteobacteria</taxon>
        <taxon>Hyphomicrobiales</taxon>
        <taxon>Rhizobiaceae</taxon>
        <taxon>Sinorhizobium/Ensifer group</taxon>
        <taxon>Ensifer</taxon>
    </lineage>
</organism>
<keyword evidence="1" id="KW-0732">Signal</keyword>
<evidence type="ECO:0008006" key="4">
    <source>
        <dbReference type="Google" id="ProtNLM"/>
    </source>
</evidence>
<reference evidence="2" key="1">
    <citation type="submission" date="2022-06" db="EMBL/GenBank/DDBJ databases">
        <title>Physiological and biochemical characterization and genomic elucidation of a strain of the genus Ensifer adhaerens M8 that combines arsenic oxidation and chromium reduction.</title>
        <authorList>
            <person name="Li X."/>
            <person name="Yu c."/>
        </authorList>
    </citation>
    <scope>NUCLEOTIDE SEQUENCE</scope>
    <source>
        <strain evidence="2">M8</strain>
        <plasmid evidence="2">pA</plasmid>
    </source>
</reference>
<geneLocation type="plasmid" evidence="2 3">
    <name>pA</name>
</geneLocation>
<evidence type="ECO:0000256" key="1">
    <source>
        <dbReference type="SAM" id="SignalP"/>
    </source>
</evidence>
<dbReference type="AlphaFoldDB" id="A0A9Q9DBV3"/>
<accession>A0A9Q9DBV3</accession>
<feature type="signal peptide" evidence="1">
    <location>
        <begin position="1"/>
        <end position="27"/>
    </location>
</feature>
<name>A0A9Q9DBV3_ENSAD</name>
<feature type="chain" id="PRO_5040491220" description="DUF4352 domain-containing protein" evidence="1">
    <location>
        <begin position="28"/>
        <end position="199"/>
    </location>
</feature>
<proteinExistence type="predicted"/>
<sequence>MPVMRRSKIRQRLLIMLVTGIGGMAAAAISFASAVYDAANPVPVPVIGKDQVVDTGRWRVTINGAHMSSLPPTGTKPFEPKRFLLVDLELDNRSVASSNVFMNLITIKDDVALLQPKPTYYLARDKWIASAINPNMPEKLVAAWEWPADRPEPQTLSLAIGKQIYKPRDNLYGAPNWFDDGEAAVVELPVTQAVETTEQ</sequence>
<evidence type="ECO:0000313" key="2">
    <source>
        <dbReference type="EMBL" id="USJ25719.1"/>
    </source>
</evidence>